<accession>A0ABZ1YZV1</accession>
<dbReference type="RefSeq" id="WP_329413246.1">
    <property type="nucleotide sequence ID" value="NZ_CP109441.1"/>
</dbReference>
<feature type="compositionally biased region" description="Low complexity" evidence="1">
    <location>
        <begin position="262"/>
        <end position="271"/>
    </location>
</feature>
<dbReference type="Pfam" id="PF20177">
    <property type="entry name" value="DUF6542"/>
    <property type="match status" value="1"/>
</dbReference>
<gene>
    <name evidence="4" type="ORF">OG563_11905</name>
</gene>
<feature type="transmembrane region" description="Helical" evidence="2">
    <location>
        <begin position="119"/>
        <end position="142"/>
    </location>
</feature>
<feature type="compositionally biased region" description="Basic and acidic residues" evidence="1">
    <location>
        <begin position="170"/>
        <end position="185"/>
    </location>
</feature>
<name>A0ABZ1YZV1_9NOCA</name>
<feature type="compositionally biased region" description="Basic and acidic residues" evidence="1">
    <location>
        <begin position="229"/>
        <end position="241"/>
    </location>
</feature>
<feature type="region of interest" description="Disordered" evidence="1">
    <location>
        <begin position="152"/>
        <end position="332"/>
    </location>
</feature>
<feature type="transmembrane region" description="Helical" evidence="2">
    <location>
        <begin position="56"/>
        <end position="74"/>
    </location>
</feature>
<keyword evidence="5" id="KW-1185">Reference proteome</keyword>
<evidence type="ECO:0000256" key="2">
    <source>
        <dbReference type="SAM" id="Phobius"/>
    </source>
</evidence>
<protein>
    <recommendedName>
        <fullName evidence="3">DUF6542 domain-containing protein</fullName>
    </recommendedName>
</protein>
<reference evidence="4" key="1">
    <citation type="submission" date="2022-10" db="EMBL/GenBank/DDBJ databases">
        <title>The complete genomes of actinobacterial strains from the NBC collection.</title>
        <authorList>
            <person name="Joergensen T.S."/>
            <person name="Alvarez Arevalo M."/>
            <person name="Sterndorff E.B."/>
            <person name="Faurdal D."/>
            <person name="Vuksanovic O."/>
            <person name="Mourched A.-S."/>
            <person name="Charusanti P."/>
            <person name="Shaw S."/>
            <person name="Blin K."/>
            <person name="Weber T."/>
        </authorList>
    </citation>
    <scope>NUCLEOTIDE SEQUENCE</scope>
    <source>
        <strain evidence="4">NBC_01482</strain>
    </source>
</reference>
<keyword evidence="2" id="KW-0812">Transmembrane</keyword>
<feature type="domain" description="DUF6542" evidence="3">
    <location>
        <begin position="24"/>
        <end position="145"/>
    </location>
</feature>
<keyword evidence="2" id="KW-0472">Membrane</keyword>
<evidence type="ECO:0000313" key="5">
    <source>
        <dbReference type="Proteomes" id="UP001432062"/>
    </source>
</evidence>
<dbReference type="InterPro" id="IPR046672">
    <property type="entry name" value="DUF6542"/>
</dbReference>
<evidence type="ECO:0000259" key="3">
    <source>
        <dbReference type="Pfam" id="PF20177"/>
    </source>
</evidence>
<dbReference type="Proteomes" id="UP001432062">
    <property type="component" value="Chromosome"/>
</dbReference>
<dbReference type="EMBL" id="CP109441">
    <property type="protein sequence ID" value="WUV48825.1"/>
    <property type="molecule type" value="Genomic_DNA"/>
</dbReference>
<sequence length="332" mass="35713">MAASQRVRTRVPAPHRSILPSVPGIPAGAAVLIAVACTFLGFLIDAHGENNELTGTFNTLYVLGCVAAVLAVRYRGLFTTMVLPPLLLFVAVPLAYQQLTGGASTGLKDILLNLAIPLVNRFPIMALATVLVLAIGGGRILLYRREEAAGRADESRRGTSWGRSSAAKRTRSERTERGSLADAARRRTRRPQADTSDLDTDLHLPRPSRRGSSEVADTPPRVGGAAKNARGDERPSRERRSSTRAARPATAAARNEGEPTRAARPATAAARSEGEPTRAVRPAAATPRADADSSRAAATRRRGEAPPPHPQPNVRYRERDSSRTERRRPENL</sequence>
<evidence type="ECO:0000313" key="4">
    <source>
        <dbReference type="EMBL" id="WUV48825.1"/>
    </source>
</evidence>
<evidence type="ECO:0000256" key="1">
    <source>
        <dbReference type="SAM" id="MobiDB-lite"/>
    </source>
</evidence>
<feature type="transmembrane region" description="Helical" evidence="2">
    <location>
        <begin position="21"/>
        <end position="44"/>
    </location>
</feature>
<feature type="compositionally biased region" description="Basic and acidic residues" evidence="1">
    <location>
        <begin position="315"/>
        <end position="332"/>
    </location>
</feature>
<organism evidence="4 5">
    <name type="scientific">Nocardia vinacea</name>
    <dbReference type="NCBI Taxonomy" id="96468"/>
    <lineage>
        <taxon>Bacteria</taxon>
        <taxon>Bacillati</taxon>
        <taxon>Actinomycetota</taxon>
        <taxon>Actinomycetes</taxon>
        <taxon>Mycobacteriales</taxon>
        <taxon>Nocardiaceae</taxon>
        <taxon>Nocardia</taxon>
    </lineage>
</organism>
<keyword evidence="2" id="KW-1133">Transmembrane helix</keyword>
<proteinExistence type="predicted"/>
<feature type="compositionally biased region" description="Low complexity" evidence="1">
    <location>
        <begin position="279"/>
        <end position="288"/>
    </location>
</feature>
<feature type="transmembrane region" description="Helical" evidence="2">
    <location>
        <begin position="81"/>
        <end position="99"/>
    </location>
</feature>
<feature type="compositionally biased region" description="Low complexity" evidence="1">
    <location>
        <begin position="243"/>
        <end position="254"/>
    </location>
</feature>